<dbReference type="AlphaFoldDB" id="A0A8H6JL59"/>
<protein>
    <submittedName>
        <fullName evidence="2">Uncharacterized protein</fullName>
    </submittedName>
</protein>
<gene>
    <name evidence="2" type="ORF">CMUS01_12527</name>
</gene>
<comment type="caution">
    <text evidence="2">The sequence shown here is derived from an EMBL/GenBank/DDBJ whole genome shotgun (WGS) entry which is preliminary data.</text>
</comment>
<accession>A0A8H6JL59</accession>
<feature type="region of interest" description="Disordered" evidence="1">
    <location>
        <begin position="173"/>
        <end position="193"/>
    </location>
</feature>
<sequence>MKPAEYEGPGRDSAQHGMGNTRLRFCAASGGFRGERRRERRAIIVAAVRLRFAALCRTTQVIRRQSRSIEQRPPEYRRVWLGCFQYSWYGRLLQHSFVPRLTPTQPRRVPVPVKFEAEKTQKGFAQARDVEAEGGRLDEGKTSVGRTTRETETRKRMYSQRWEHHREGRWDRTTVSRNRPGGIMDGGRWRTSSSEALRPRRRVSRLARYRLPLSPLLVRHITIIWFPHRPGSHWGSGMTGVGSQFLADRNQRRKTSKAGLVLLPGGSNLASKHCEEE</sequence>
<reference evidence="2" key="1">
    <citation type="journal article" date="2020" name="Phytopathology">
        <title>Genome Sequence Resources of Colletotrichum truncatum, C. plurivorum, C. musicola, and C. sojae: Four Species Pathogenic to Soybean (Glycine max).</title>
        <authorList>
            <person name="Rogerio F."/>
            <person name="Boufleur T.R."/>
            <person name="Ciampi-Guillardi M."/>
            <person name="Sukno S.A."/>
            <person name="Thon M.R."/>
            <person name="Massola Junior N.S."/>
            <person name="Baroncelli R."/>
        </authorList>
    </citation>
    <scope>NUCLEOTIDE SEQUENCE</scope>
    <source>
        <strain evidence="2">LFN0074</strain>
    </source>
</reference>
<dbReference type="Proteomes" id="UP000639643">
    <property type="component" value="Unassembled WGS sequence"/>
</dbReference>
<feature type="region of interest" description="Disordered" evidence="1">
    <location>
        <begin position="137"/>
        <end position="160"/>
    </location>
</feature>
<evidence type="ECO:0000256" key="1">
    <source>
        <dbReference type="SAM" id="MobiDB-lite"/>
    </source>
</evidence>
<name>A0A8H6JL59_9PEZI</name>
<proteinExistence type="predicted"/>
<keyword evidence="3" id="KW-1185">Reference proteome</keyword>
<dbReference type="EMBL" id="WIGM01000712">
    <property type="protein sequence ID" value="KAF6815020.1"/>
    <property type="molecule type" value="Genomic_DNA"/>
</dbReference>
<evidence type="ECO:0000313" key="2">
    <source>
        <dbReference type="EMBL" id="KAF6815020.1"/>
    </source>
</evidence>
<evidence type="ECO:0000313" key="3">
    <source>
        <dbReference type="Proteomes" id="UP000639643"/>
    </source>
</evidence>
<organism evidence="2 3">
    <name type="scientific">Colletotrichum musicola</name>
    <dbReference type="NCBI Taxonomy" id="2175873"/>
    <lineage>
        <taxon>Eukaryota</taxon>
        <taxon>Fungi</taxon>
        <taxon>Dikarya</taxon>
        <taxon>Ascomycota</taxon>
        <taxon>Pezizomycotina</taxon>
        <taxon>Sordariomycetes</taxon>
        <taxon>Hypocreomycetidae</taxon>
        <taxon>Glomerellales</taxon>
        <taxon>Glomerellaceae</taxon>
        <taxon>Colletotrichum</taxon>
        <taxon>Colletotrichum orchidearum species complex</taxon>
    </lineage>
</organism>